<dbReference type="GO" id="GO:0003735">
    <property type="term" value="F:structural constituent of ribosome"/>
    <property type="evidence" value="ECO:0007669"/>
    <property type="project" value="InterPro"/>
</dbReference>
<accession>A0A166AZV0</accession>
<dbReference type="PANTHER" id="PTHR33284:SF2">
    <property type="entry name" value="RIBOSOMAL PROTEIN L25_GLN-TRNA SYNTHETASE, ANTI-CODON-BINDING DOMAIN-CONTAINING PROTEIN"/>
    <property type="match status" value="1"/>
</dbReference>
<gene>
    <name evidence="2" type="ORF">DCAR_0312397</name>
</gene>
<reference evidence="2" key="2">
    <citation type="submission" date="2022-03" db="EMBL/GenBank/DDBJ databases">
        <title>Draft title - Genomic analysis of global carrot germplasm unveils the trajectory of domestication and the origin of high carotenoid orange carrot.</title>
        <authorList>
            <person name="Iorizzo M."/>
            <person name="Ellison S."/>
            <person name="Senalik D."/>
            <person name="Macko-Podgorni A."/>
            <person name="Grzebelus D."/>
            <person name="Bostan H."/>
            <person name="Rolling W."/>
            <person name="Curaba J."/>
            <person name="Simon P."/>
        </authorList>
    </citation>
    <scope>NUCLEOTIDE SEQUENCE</scope>
    <source>
        <tissue evidence="2">Leaf</tissue>
    </source>
</reference>
<dbReference type="CDD" id="cd00495">
    <property type="entry name" value="Ribosomal_L25_TL5_CTC"/>
    <property type="match status" value="1"/>
</dbReference>
<evidence type="ECO:0000313" key="3">
    <source>
        <dbReference type="Proteomes" id="UP000077755"/>
    </source>
</evidence>
<dbReference type="FunFam" id="2.170.120.20:FF:000006">
    <property type="entry name" value="Ribosomal protein L25/Gln-tRNA synthetase, anti-codon-binding domain-containing protein"/>
    <property type="match status" value="1"/>
</dbReference>
<dbReference type="GO" id="GO:0022625">
    <property type="term" value="C:cytosolic large ribosomal subunit"/>
    <property type="evidence" value="ECO:0007669"/>
    <property type="project" value="TreeGrafter"/>
</dbReference>
<dbReference type="GO" id="GO:0008097">
    <property type="term" value="F:5S rRNA binding"/>
    <property type="evidence" value="ECO:0007669"/>
    <property type="project" value="TreeGrafter"/>
</dbReference>
<dbReference type="Proteomes" id="UP000077755">
    <property type="component" value="Chromosome 3"/>
</dbReference>
<protein>
    <recommendedName>
        <fullName evidence="1">Large ribosomal subunit protein bL25 beta domain-containing protein</fullName>
    </recommendedName>
</protein>
<dbReference type="OrthoDB" id="193674at2759"/>
<proteinExistence type="predicted"/>
<dbReference type="Gramene" id="KZN02166">
    <property type="protein sequence ID" value="KZN02166"/>
    <property type="gene ID" value="DCAR_010920"/>
</dbReference>
<dbReference type="OMA" id="NMPICKI"/>
<dbReference type="InterPro" id="IPR011035">
    <property type="entry name" value="Ribosomal_bL25/Gln-tRNA_synth"/>
</dbReference>
<dbReference type="PANTHER" id="PTHR33284">
    <property type="entry name" value="RIBOSOMAL PROTEIN L25/GLN-TRNA SYNTHETASE, ANTI-CODON-BINDING DOMAIN-CONTAINING PROTEIN"/>
    <property type="match status" value="1"/>
</dbReference>
<dbReference type="KEGG" id="dcr:108211542"/>
<dbReference type="InterPro" id="IPR020930">
    <property type="entry name" value="Ribosomal_uL5_bac-type"/>
</dbReference>
<name>A0A166AZV0_DAUCS</name>
<dbReference type="SUPFAM" id="SSF50715">
    <property type="entry name" value="Ribosomal protein L25-like"/>
    <property type="match status" value="1"/>
</dbReference>
<sequence length="236" mass="25903">MISLWRRAAGDALKRVAHTSRSYHTIEAIPREFTGKRLAVKERAQGRIPAVVLALDDAVGNALSRKHLITTEKDQIQSVIDTVQLPFFCSTTFSLQIRAGSGSSTVLESGNVLPIKVHRDAETGKVLNLVFVWLDEGSKLKVDVPIVFNGEDSCIGVEKGGSLNKIRHSLKYLCPSEHIPSKIEVDVSSLDIGDSVSMHDAKVHPSLKLLSKNEAMPVCKVMEPLSEFYQTATEEV</sequence>
<feature type="domain" description="Large ribosomal subunit protein bL25 beta" evidence="1">
    <location>
        <begin position="139"/>
        <end position="224"/>
    </location>
</feature>
<evidence type="ECO:0000313" key="2">
    <source>
        <dbReference type="EMBL" id="WOG93116.1"/>
    </source>
</evidence>
<dbReference type="Gene3D" id="2.170.120.20">
    <property type="entry name" value="Ribosomal protein L25, beta domain"/>
    <property type="match status" value="1"/>
</dbReference>
<dbReference type="InterPro" id="IPR037121">
    <property type="entry name" value="Ribosomal_bL25_C"/>
</dbReference>
<dbReference type="GO" id="GO:0006412">
    <property type="term" value="P:translation"/>
    <property type="evidence" value="ECO:0007669"/>
    <property type="project" value="InterPro"/>
</dbReference>
<dbReference type="InterPro" id="IPR029751">
    <property type="entry name" value="Ribosomal_L25_dom"/>
</dbReference>
<dbReference type="EMBL" id="CP093345">
    <property type="protein sequence ID" value="WOG93116.1"/>
    <property type="molecule type" value="Genomic_DNA"/>
</dbReference>
<keyword evidence="3" id="KW-1185">Reference proteome</keyword>
<dbReference type="InterPro" id="IPR020057">
    <property type="entry name" value="Ribosomal_bL25_b-dom"/>
</dbReference>
<dbReference type="AlphaFoldDB" id="A0A166AZV0"/>
<dbReference type="Pfam" id="PF14693">
    <property type="entry name" value="Ribosomal_TL5_C"/>
    <property type="match status" value="1"/>
</dbReference>
<reference evidence="2" key="1">
    <citation type="journal article" date="2016" name="Nat. Genet.">
        <title>A high-quality carrot genome assembly provides new insights into carotenoid accumulation and asterid genome evolution.</title>
        <authorList>
            <person name="Iorizzo M."/>
            <person name="Ellison S."/>
            <person name="Senalik D."/>
            <person name="Zeng P."/>
            <person name="Satapoomin P."/>
            <person name="Huang J."/>
            <person name="Bowman M."/>
            <person name="Iovene M."/>
            <person name="Sanseverino W."/>
            <person name="Cavagnaro P."/>
            <person name="Yildiz M."/>
            <person name="Macko-Podgorni A."/>
            <person name="Moranska E."/>
            <person name="Grzebelus E."/>
            <person name="Grzebelus D."/>
            <person name="Ashrafi H."/>
            <person name="Zheng Z."/>
            <person name="Cheng S."/>
            <person name="Spooner D."/>
            <person name="Van Deynze A."/>
            <person name="Simon P."/>
        </authorList>
    </citation>
    <scope>NUCLEOTIDE SEQUENCE</scope>
    <source>
        <tissue evidence="2">Leaf</tissue>
    </source>
</reference>
<evidence type="ECO:0000259" key="1">
    <source>
        <dbReference type="Pfam" id="PF14693"/>
    </source>
</evidence>
<organism evidence="2 3">
    <name type="scientific">Daucus carota subsp. sativus</name>
    <name type="common">Carrot</name>
    <dbReference type="NCBI Taxonomy" id="79200"/>
    <lineage>
        <taxon>Eukaryota</taxon>
        <taxon>Viridiplantae</taxon>
        <taxon>Streptophyta</taxon>
        <taxon>Embryophyta</taxon>
        <taxon>Tracheophyta</taxon>
        <taxon>Spermatophyta</taxon>
        <taxon>Magnoliopsida</taxon>
        <taxon>eudicotyledons</taxon>
        <taxon>Gunneridae</taxon>
        <taxon>Pentapetalae</taxon>
        <taxon>asterids</taxon>
        <taxon>campanulids</taxon>
        <taxon>Apiales</taxon>
        <taxon>Apiaceae</taxon>
        <taxon>Apioideae</taxon>
        <taxon>Scandiceae</taxon>
        <taxon>Daucinae</taxon>
        <taxon>Daucus</taxon>
        <taxon>Daucus sect. Daucus</taxon>
    </lineage>
</organism>